<protein>
    <submittedName>
        <fullName evidence="2">NifB/NifX family molybdenum-iron cluster-binding protein</fullName>
    </submittedName>
</protein>
<reference evidence="2 3" key="1">
    <citation type="submission" date="2024-01" db="EMBL/GenBank/DDBJ databases">
        <title>novel species in genus Adlercreutzia.</title>
        <authorList>
            <person name="Liu X."/>
        </authorList>
    </citation>
    <scope>NUCLEOTIDE SEQUENCE [LARGE SCALE GENOMIC DNA]</scope>
    <source>
        <strain evidence="2 3">R22</strain>
    </source>
</reference>
<sequence length="135" mass="14225">MKIAVACDGLVIASQAATCSSFTCYGVENGVIISCSNVPNMGLTPHERASILKQMGVDALIARQFTPEGLAALDEVGIDPVRSDASAPREAADAYLNRTLMGDEGLSEESIKEEPLGEIDDAFARIELKLVAQAV</sequence>
<proteinExistence type="predicted"/>
<dbReference type="SUPFAM" id="SSF53146">
    <property type="entry name" value="Nitrogenase accessory factor-like"/>
    <property type="match status" value="1"/>
</dbReference>
<accession>A0ABU6IY38</accession>
<name>A0ABU6IY38_9ACTN</name>
<dbReference type="Proteomes" id="UP001343724">
    <property type="component" value="Unassembled WGS sequence"/>
</dbReference>
<dbReference type="InterPro" id="IPR036105">
    <property type="entry name" value="DiNase_FeMo-co_biosyn_sf"/>
</dbReference>
<evidence type="ECO:0000313" key="3">
    <source>
        <dbReference type="Proteomes" id="UP001343724"/>
    </source>
</evidence>
<keyword evidence="3" id="KW-1185">Reference proteome</keyword>
<dbReference type="EMBL" id="JAYMFH010000003">
    <property type="protein sequence ID" value="MEC4294532.1"/>
    <property type="molecule type" value="Genomic_DNA"/>
</dbReference>
<evidence type="ECO:0000313" key="2">
    <source>
        <dbReference type="EMBL" id="MEC4294532.1"/>
    </source>
</evidence>
<dbReference type="Gene3D" id="3.30.420.130">
    <property type="entry name" value="Dinitrogenase iron-molybdenum cofactor biosynthesis domain"/>
    <property type="match status" value="1"/>
</dbReference>
<dbReference type="RefSeq" id="WP_326454491.1">
    <property type="nucleotide sequence ID" value="NZ_JAYMFH010000003.1"/>
</dbReference>
<comment type="caution">
    <text evidence="2">The sequence shown here is derived from an EMBL/GenBank/DDBJ whole genome shotgun (WGS) entry which is preliminary data.</text>
</comment>
<evidence type="ECO:0000259" key="1">
    <source>
        <dbReference type="Pfam" id="PF02579"/>
    </source>
</evidence>
<gene>
    <name evidence="2" type="ORF">VJ920_04350</name>
</gene>
<dbReference type="InterPro" id="IPR003731">
    <property type="entry name" value="Di-Nase_FeMo-co_biosynth"/>
</dbReference>
<feature type="domain" description="Dinitrogenase iron-molybdenum cofactor biosynthesis" evidence="1">
    <location>
        <begin position="14"/>
        <end position="96"/>
    </location>
</feature>
<organism evidence="2 3">
    <name type="scientific">Adlercreutzia shanghongiae</name>
    <dbReference type="NCBI Taxonomy" id="3111773"/>
    <lineage>
        <taxon>Bacteria</taxon>
        <taxon>Bacillati</taxon>
        <taxon>Actinomycetota</taxon>
        <taxon>Coriobacteriia</taxon>
        <taxon>Eggerthellales</taxon>
        <taxon>Eggerthellaceae</taxon>
        <taxon>Adlercreutzia</taxon>
    </lineage>
</organism>
<dbReference type="Pfam" id="PF02579">
    <property type="entry name" value="Nitro_FeMo-Co"/>
    <property type="match status" value="1"/>
</dbReference>